<accession>A0A7S6NY62</accession>
<dbReference type="EMBL" id="MK522035">
    <property type="protein sequence ID" value="QOR60298.1"/>
    <property type="molecule type" value="Genomic_DNA"/>
</dbReference>
<proteinExistence type="predicted"/>
<name>A0A7S6NY62_9PHYC</name>
<organism evidence="1">
    <name type="scientific">Bathycoccus sp. RCC716 virus 1</name>
    <dbReference type="NCBI Taxonomy" id="2530038"/>
    <lineage>
        <taxon>Viruses</taxon>
        <taxon>Varidnaviria</taxon>
        <taxon>Bamfordvirae</taxon>
        <taxon>Nucleocytoviricota</taxon>
        <taxon>Megaviricetes</taxon>
        <taxon>Algavirales</taxon>
        <taxon>Phycodnaviridae</taxon>
        <taxon>Prasinovirus</taxon>
    </lineage>
</organism>
<sequence>MNPEEIAYMYCDQHVIKILLEICQMMYTAWFYSGQTDYVESNAPYTVNGKRRGYRPSHKKHPTTLWISSSIDNYNFAGEIGMCLALEYKKRFGKVHACSKHILWLYENKPSHFELRESETAYYPTRDFKSGLTRIPACMPDKYKVHSIIESYKLYYTGEKESFARYTRV</sequence>
<reference evidence="1" key="1">
    <citation type="submission" date="2019-02" db="EMBL/GenBank/DDBJ databases">
        <authorList>
            <person name="Bachy C."/>
            <person name="Yung C.-M."/>
            <person name="Roux S."/>
            <person name="Sullivan M.B."/>
            <person name="Worden A.Z."/>
        </authorList>
    </citation>
    <scope>NUCLEOTIDE SEQUENCE</scope>
    <source>
        <strain evidence="1">BII-V1</strain>
    </source>
</reference>
<protein>
    <submittedName>
        <fullName evidence="1">Uncharacterized protein</fullName>
    </submittedName>
</protein>
<evidence type="ECO:0000313" key="1">
    <source>
        <dbReference type="EMBL" id="QOR60298.1"/>
    </source>
</evidence>